<evidence type="ECO:0000313" key="2">
    <source>
        <dbReference type="Proteomes" id="UP000037146"/>
    </source>
</evidence>
<organism evidence="1 2">
    <name type="scientific">Peribacillus loiseleuriae</name>
    <dbReference type="NCBI Taxonomy" id="1679170"/>
    <lineage>
        <taxon>Bacteria</taxon>
        <taxon>Bacillati</taxon>
        <taxon>Bacillota</taxon>
        <taxon>Bacilli</taxon>
        <taxon>Bacillales</taxon>
        <taxon>Bacillaceae</taxon>
        <taxon>Peribacillus</taxon>
    </lineage>
</organism>
<sequence>MVLKSDLNLLNWTETEPVHSIAQATAEYSIEGEFNGILHSNYTIFYSEYNKEDIHKSTSTFIGYSFFESSDSKLVDSMFFEEKGIFAEGVTSGELKSKMANGNYFLEQGKMIITIEKKNS</sequence>
<dbReference type="RefSeq" id="WP_049681180.1">
    <property type="nucleotide sequence ID" value="NZ_LFZW01000001.1"/>
</dbReference>
<reference evidence="2" key="1">
    <citation type="submission" date="2015-07" db="EMBL/GenBank/DDBJ databases">
        <title>Genome sequencing project for genomic taxonomy and phylogenomics of Bacillus-like bacteria.</title>
        <authorList>
            <person name="Liu B."/>
            <person name="Wang J."/>
            <person name="Zhu Y."/>
            <person name="Liu G."/>
            <person name="Chen Q."/>
            <person name="Chen Z."/>
            <person name="Lan J."/>
            <person name="Che J."/>
            <person name="Ge C."/>
            <person name="Shi H."/>
            <person name="Pan Z."/>
            <person name="Liu X."/>
        </authorList>
    </citation>
    <scope>NUCLEOTIDE SEQUENCE [LARGE SCALE GENOMIC DNA]</scope>
    <source>
        <strain evidence="2">FJAT-27997</strain>
    </source>
</reference>
<dbReference type="Proteomes" id="UP000037146">
    <property type="component" value="Unassembled WGS sequence"/>
</dbReference>
<keyword evidence="2" id="KW-1185">Reference proteome</keyword>
<evidence type="ECO:0008006" key="3">
    <source>
        <dbReference type="Google" id="ProtNLM"/>
    </source>
</evidence>
<name>A0A0K9GT67_9BACI</name>
<dbReference type="STRING" id="1679170.AC625_10080"/>
<dbReference type="OrthoDB" id="2199891at2"/>
<dbReference type="Gene3D" id="2.40.350.10">
    <property type="entry name" value="SO1590-like"/>
    <property type="match status" value="1"/>
</dbReference>
<accession>A0A0K9GT67</accession>
<dbReference type="InterPro" id="IPR023159">
    <property type="entry name" value="SO1590-like_sf"/>
</dbReference>
<proteinExistence type="predicted"/>
<dbReference type="EMBL" id="LFZW01000001">
    <property type="protein sequence ID" value="KMY49835.1"/>
    <property type="molecule type" value="Genomic_DNA"/>
</dbReference>
<dbReference type="SUPFAM" id="SSF159238">
    <property type="entry name" value="SO1590-like"/>
    <property type="match status" value="1"/>
</dbReference>
<comment type="caution">
    <text evidence="1">The sequence shown here is derived from an EMBL/GenBank/DDBJ whole genome shotgun (WGS) entry which is preliminary data.</text>
</comment>
<evidence type="ECO:0000313" key="1">
    <source>
        <dbReference type="EMBL" id="KMY49835.1"/>
    </source>
</evidence>
<dbReference type="AlphaFoldDB" id="A0A0K9GT67"/>
<protein>
    <recommendedName>
        <fullName evidence="3">Lipocalin-like domain-containing protein</fullName>
    </recommendedName>
</protein>
<dbReference type="PATRIC" id="fig|1679170.3.peg.2249"/>
<gene>
    <name evidence="1" type="ORF">AC625_10080</name>
</gene>